<evidence type="ECO:0000256" key="1">
    <source>
        <dbReference type="SAM" id="MobiDB-lite"/>
    </source>
</evidence>
<name>A0ABY1LR51_9MICO</name>
<dbReference type="EMBL" id="FUZO01000003">
    <property type="protein sequence ID" value="SKC75126.1"/>
    <property type="molecule type" value="Genomic_DNA"/>
</dbReference>
<gene>
    <name evidence="2" type="ORF">SAMN06295973_3757</name>
</gene>
<keyword evidence="3" id="KW-1185">Reference proteome</keyword>
<feature type="region of interest" description="Disordered" evidence="1">
    <location>
        <begin position="1"/>
        <end position="45"/>
    </location>
</feature>
<organism evidence="2 3">
    <name type="scientific">Plantibacter cousiniae</name>
    <name type="common">nom. nud.</name>
    <dbReference type="NCBI Taxonomy" id="199709"/>
    <lineage>
        <taxon>Bacteria</taxon>
        <taxon>Bacillati</taxon>
        <taxon>Actinomycetota</taxon>
        <taxon>Actinomycetes</taxon>
        <taxon>Micrococcales</taxon>
        <taxon>Microbacteriaceae</taxon>
        <taxon>Plantibacter</taxon>
    </lineage>
</organism>
<reference evidence="2 3" key="1">
    <citation type="submission" date="2017-02" db="EMBL/GenBank/DDBJ databases">
        <authorList>
            <person name="Varghese N."/>
            <person name="Submissions S."/>
        </authorList>
    </citation>
    <scope>NUCLEOTIDE SEQUENCE [LARGE SCALE GENOMIC DNA]</scope>
    <source>
        <strain evidence="2 3">VKM Ac-1787</strain>
    </source>
</reference>
<proteinExistence type="predicted"/>
<sequence length="45" mass="5008">MTPPLDAGPTITQQLTTHHRPERRYDSHHTPDPSTGAGWKGTRTT</sequence>
<protein>
    <submittedName>
        <fullName evidence="2">Uncharacterized protein</fullName>
    </submittedName>
</protein>
<accession>A0ABY1LR51</accession>
<evidence type="ECO:0000313" key="3">
    <source>
        <dbReference type="Proteomes" id="UP000190827"/>
    </source>
</evidence>
<evidence type="ECO:0000313" key="2">
    <source>
        <dbReference type="EMBL" id="SKC75126.1"/>
    </source>
</evidence>
<dbReference type="Proteomes" id="UP000190827">
    <property type="component" value="Unassembled WGS sequence"/>
</dbReference>
<comment type="caution">
    <text evidence="2">The sequence shown here is derived from an EMBL/GenBank/DDBJ whole genome shotgun (WGS) entry which is preliminary data.</text>
</comment>